<dbReference type="InterPro" id="IPR009057">
    <property type="entry name" value="Homeodomain-like_sf"/>
</dbReference>
<dbReference type="GO" id="GO:0043565">
    <property type="term" value="F:sequence-specific DNA binding"/>
    <property type="evidence" value="ECO:0007669"/>
    <property type="project" value="InterPro"/>
</dbReference>
<dbReference type="EMBL" id="VFRR01000004">
    <property type="protein sequence ID" value="TPE54691.1"/>
    <property type="molecule type" value="Genomic_DNA"/>
</dbReference>
<dbReference type="Gene3D" id="1.10.10.60">
    <property type="entry name" value="Homeodomain-like"/>
    <property type="match status" value="1"/>
</dbReference>
<dbReference type="PRINTS" id="PR01590">
    <property type="entry name" value="HTHFIS"/>
</dbReference>
<proteinExistence type="predicted"/>
<gene>
    <name evidence="2" type="ORF">FJM67_03415</name>
</gene>
<keyword evidence="3" id="KW-1185">Reference proteome</keyword>
<name>A0A501X2H5_9GAMM</name>
<dbReference type="AlphaFoldDB" id="A0A501X2H5"/>
<dbReference type="SUPFAM" id="SSF46689">
    <property type="entry name" value="Homeodomain-like"/>
    <property type="match status" value="1"/>
</dbReference>
<dbReference type="OrthoDB" id="6103312at2"/>
<sequence>MHACLVGLTQQEYDALIPVLCYLDISWEDYRATGGDADVVVVGVGVAVEELLDCGLPIISLKQKSDLLHANLYYLPLPWREALVAPILKQLTPRPNLPRRQSVNLNIYIRHVETLLIRQALLVSNGVVSKAADLLQIQRTTLIEKMRRYNIDKAGS</sequence>
<evidence type="ECO:0000313" key="3">
    <source>
        <dbReference type="Proteomes" id="UP000315901"/>
    </source>
</evidence>
<dbReference type="Proteomes" id="UP000315901">
    <property type="component" value="Unassembled WGS sequence"/>
</dbReference>
<feature type="domain" description="DNA binding HTH" evidence="1">
    <location>
        <begin position="109"/>
        <end position="149"/>
    </location>
</feature>
<accession>A0A501X2H5</accession>
<reference evidence="2 3" key="1">
    <citation type="submission" date="2019-06" db="EMBL/GenBank/DDBJ databases">
        <title>A novel bacterium of genus Marinomonas, isolated from coastal sand.</title>
        <authorList>
            <person name="Huang H."/>
            <person name="Mo K."/>
            <person name="Hu Y."/>
        </authorList>
    </citation>
    <scope>NUCLEOTIDE SEQUENCE [LARGE SCALE GENOMIC DNA]</scope>
    <source>
        <strain evidence="2 3">HB171799</strain>
    </source>
</reference>
<organism evidence="2 3">
    <name type="scientific">Maribrevibacterium harenarium</name>
    <dbReference type="NCBI Taxonomy" id="2589817"/>
    <lineage>
        <taxon>Bacteria</taxon>
        <taxon>Pseudomonadati</taxon>
        <taxon>Pseudomonadota</taxon>
        <taxon>Gammaproteobacteria</taxon>
        <taxon>Oceanospirillales</taxon>
        <taxon>Oceanospirillaceae</taxon>
        <taxon>Maribrevibacterium</taxon>
    </lineage>
</organism>
<comment type="caution">
    <text evidence="2">The sequence shown here is derived from an EMBL/GenBank/DDBJ whole genome shotgun (WGS) entry which is preliminary data.</text>
</comment>
<dbReference type="Pfam" id="PF02954">
    <property type="entry name" value="HTH_8"/>
    <property type="match status" value="1"/>
</dbReference>
<protein>
    <recommendedName>
        <fullName evidence="1">DNA binding HTH domain-containing protein</fullName>
    </recommendedName>
</protein>
<evidence type="ECO:0000259" key="1">
    <source>
        <dbReference type="Pfam" id="PF02954"/>
    </source>
</evidence>
<evidence type="ECO:0000313" key="2">
    <source>
        <dbReference type="EMBL" id="TPE54691.1"/>
    </source>
</evidence>
<dbReference type="InterPro" id="IPR002197">
    <property type="entry name" value="HTH_Fis"/>
</dbReference>
<dbReference type="RefSeq" id="WP_140587271.1">
    <property type="nucleotide sequence ID" value="NZ_VFRR01000004.1"/>
</dbReference>